<dbReference type="EMBL" id="CH476628">
    <property type="protein sequence ID" value="EDO04171.1"/>
    <property type="molecule type" value="Genomic_DNA"/>
</dbReference>
<dbReference type="KEGG" id="ssl:SS1G_06654"/>
<dbReference type="GeneID" id="5488425"/>
<evidence type="ECO:0000313" key="2">
    <source>
        <dbReference type="EMBL" id="EDO04171.1"/>
    </source>
</evidence>
<organism evidence="2 3">
    <name type="scientific">Sclerotinia sclerotiorum (strain ATCC 18683 / 1980 / Ss-1)</name>
    <name type="common">White mold</name>
    <name type="synonym">Whetzelinia sclerotiorum</name>
    <dbReference type="NCBI Taxonomy" id="665079"/>
    <lineage>
        <taxon>Eukaryota</taxon>
        <taxon>Fungi</taxon>
        <taxon>Dikarya</taxon>
        <taxon>Ascomycota</taxon>
        <taxon>Pezizomycotina</taxon>
        <taxon>Leotiomycetes</taxon>
        <taxon>Helotiales</taxon>
        <taxon>Sclerotiniaceae</taxon>
        <taxon>Sclerotinia</taxon>
    </lineage>
</organism>
<feature type="compositionally biased region" description="Polar residues" evidence="1">
    <location>
        <begin position="107"/>
        <end position="124"/>
    </location>
</feature>
<dbReference type="OMA" id="WFLMSEQ"/>
<sequence>MKFAINTIATLRYGGSGCSASTYNKMAVLSNLHAPWFLMSEQANDDTNANGGYPPAFPFLTGHGENDMYWQDITTPNNLLQCLPIIASDASELNRWPESINDGDLGTNWQPESTNESSISTDTSSVQGERVKIISVVWGQRLPTSAIVVVFNSTHTSEGHNFPLPLPDLDISGVGNTKIIKDIDSLSDITSLEDSPDANGEEDAGDDVRLEEGLKTTYMLPDDKVVYMGDTVQLRISECLGSSCGVFGDESGATVEEWEIIGEA</sequence>
<reference evidence="3" key="1">
    <citation type="journal article" date="2011" name="PLoS Genet.">
        <title>Genomic analysis of the necrotrophic fungal pathogens Sclerotinia sclerotiorum and Botrytis cinerea.</title>
        <authorList>
            <person name="Amselem J."/>
            <person name="Cuomo C.A."/>
            <person name="van Kan J.A."/>
            <person name="Viaud M."/>
            <person name="Benito E.P."/>
            <person name="Couloux A."/>
            <person name="Coutinho P.M."/>
            <person name="de Vries R.P."/>
            <person name="Dyer P.S."/>
            <person name="Fillinger S."/>
            <person name="Fournier E."/>
            <person name="Gout L."/>
            <person name="Hahn M."/>
            <person name="Kohn L."/>
            <person name="Lapalu N."/>
            <person name="Plummer K.M."/>
            <person name="Pradier J.M."/>
            <person name="Quevillon E."/>
            <person name="Sharon A."/>
            <person name="Simon A."/>
            <person name="ten Have A."/>
            <person name="Tudzynski B."/>
            <person name="Tudzynski P."/>
            <person name="Wincker P."/>
            <person name="Andrew M."/>
            <person name="Anthouard V."/>
            <person name="Beever R.E."/>
            <person name="Beffa R."/>
            <person name="Benoit I."/>
            <person name="Bouzid O."/>
            <person name="Brault B."/>
            <person name="Chen Z."/>
            <person name="Choquer M."/>
            <person name="Collemare J."/>
            <person name="Cotton P."/>
            <person name="Danchin E.G."/>
            <person name="Da Silva C."/>
            <person name="Gautier A."/>
            <person name="Giraud C."/>
            <person name="Giraud T."/>
            <person name="Gonzalez C."/>
            <person name="Grossetete S."/>
            <person name="Guldener U."/>
            <person name="Henrissat B."/>
            <person name="Howlett B.J."/>
            <person name="Kodira C."/>
            <person name="Kretschmer M."/>
            <person name="Lappartient A."/>
            <person name="Leroch M."/>
            <person name="Levis C."/>
            <person name="Mauceli E."/>
            <person name="Neuveglise C."/>
            <person name="Oeser B."/>
            <person name="Pearson M."/>
            <person name="Poulain J."/>
            <person name="Poussereau N."/>
            <person name="Quesneville H."/>
            <person name="Rascle C."/>
            <person name="Schumacher J."/>
            <person name="Segurens B."/>
            <person name="Sexton A."/>
            <person name="Silva E."/>
            <person name="Sirven C."/>
            <person name="Soanes D.M."/>
            <person name="Talbot N.J."/>
            <person name="Templeton M."/>
            <person name="Yandava C."/>
            <person name="Yarden O."/>
            <person name="Zeng Q."/>
            <person name="Rollins J.A."/>
            <person name="Lebrun M.H."/>
            <person name="Dickman M."/>
        </authorList>
    </citation>
    <scope>NUCLEOTIDE SEQUENCE [LARGE SCALE GENOMIC DNA]</scope>
    <source>
        <strain evidence="3">ATCC 18683 / 1980 / Ss-1</strain>
    </source>
</reference>
<name>A7EMV5_SCLS1</name>
<dbReference type="AlphaFoldDB" id="A7EMV5"/>
<evidence type="ECO:0000313" key="3">
    <source>
        <dbReference type="Proteomes" id="UP000001312"/>
    </source>
</evidence>
<dbReference type="Proteomes" id="UP000001312">
    <property type="component" value="Unassembled WGS sequence"/>
</dbReference>
<dbReference type="InParanoid" id="A7EMV5"/>
<proteinExistence type="predicted"/>
<protein>
    <submittedName>
        <fullName evidence="2">Uncharacterized protein</fullName>
    </submittedName>
</protein>
<keyword evidence="3" id="KW-1185">Reference proteome</keyword>
<gene>
    <name evidence="2" type="ORF">SS1G_06654</name>
</gene>
<evidence type="ECO:0000256" key="1">
    <source>
        <dbReference type="SAM" id="MobiDB-lite"/>
    </source>
</evidence>
<dbReference type="STRING" id="665079.A7EMV5"/>
<accession>A7EMV5</accession>
<dbReference type="RefSeq" id="XP_001592413.1">
    <property type="nucleotide sequence ID" value="XM_001592363.1"/>
</dbReference>
<feature type="region of interest" description="Disordered" evidence="1">
    <location>
        <begin position="97"/>
        <end position="124"/>
    </location>
</feature>